<dbReference type="PANTHER" id="PTHR32322:SF2">
    <property type="entry name" value="EAMA DOMAIN-CONTAINING PROTEIN"/>
    <property type="match status" value="1"/>
</dbReference>
<feature type="transmembrane region" description="Helical" evidence="7">
    <location>
        <begin position="211"/>
        <end position="229"/>
    </location>
</feature>
<dbReference type="RefSeq" id="WP_145789968.1">
    <property type="nucleotide sequence ID" value="NZ_BAAABR010000030.1"/>
</dbReference>
<keyword evidence="3 7" id="KW-0812">Transmembrane</keyword>
<dbReference type="Pfam" id="PF00892">
    <property type="entry name" value="EamA"/>
    <property type="match status" value="2"/>
</dbReference>
<reference evidence="9 10" key="1">
    <citation type="submission" date="2019-06" db="EMBL/GenBank/DDBJ databases">
        <title>Sequencing the genomes of 1000 actinobacteria strains.</title>
        <authorList>
            <person name="Klenk H.-P."/>
        </authorList>
    </citation>
    <scope>NUCLEOTIDE SEQUENCE [LARGE SCALE GENOMIC DNA]</scope>
    <source>
        <strain evidence="9 10">DSM 41649</strain>
    </source>
</reference>
<name>A0A561ENU0_9ACTN</name>
<evidence type="ECO:0000256" key="5">
    <source>
        <dbReference type="ARBA" id="ARBA00023136"/>
    </source>
</evidence>
<feature type="domain" description="EamA" evidence="8">
    <location>
        <begin position="10"/>
        <end position="137"/>
    </location>
</feature>
<organism evidence="9 10">
    <name type="scientific">Kitasatospora atroaurantiaca</name>
    <dbReference type="NCBI Taxonomy" id="285545"/>
    <lineage>
        <taxon>Bacteria</taxon>
        <taxon>Bacillati</taxon>
        <taxon>Actinomycetota</taxon>
        <taxon>Actinomycetes</taxon>
        <taxon>Kitasatosporales</taxon>
        <taxon>Streptomycetaceae</taxon>
        <taxon>Kitasatospora</taxon>
    </lineage>
</organism>
<evidence type="ECO:0000256" key="1">
    <source>
        <dbReference type="ARBA" id="ARBA00004141"/>
    </source>
</evidence>
<evidence type="ECO:0000256" key="2">
    <source>
        <dbReference type="ARBA" id="ARBA00007362"/>
    </source>
</evidence>
<gene>
    <name evidence="9" type="ORF">FB465_2296</name>
</gene>
<keyword evidence="5 7" id="KW-0472">Membrane</keyword>
<evidence type="ECO:0000259" key="8">
    <source>
        <dbReference type="Pfam" id="PF00892"/>
    </source>
</evidence>
<protein>
    <submittedName>
        <fullName evidence="9">Putative blue pigment (Indigoidine) exporter</fullName>
    </submittedName>
</protein>
<proteinExistence type="inferred from homology"/>
<evidence type="ECO:0000256" key="3">
    <source>
        <dbReference type="ARBA" id="ARBA00022692"/>
    </source>
</evidence>
<feature type="transmembrane region" description="Helical" evidence="7">
    <location>
        <begin position="146"/>
        <end position="166"/>
    </location>
</feature>
<accession>A0A561ENU0</accession>
<dbReference type="PANTHER" id="PTHR32322">
    <property type="entry name" value="INNER MEMBRANE TRANSPORTER"/>
    <property type="match status" value="1"/>
</dbReference>
<evidence type="ECO:0000256" key="7">
    <source>
        <dbReference type="SAM" id="Phobius"/>
    </source>
</evidence>
<feature type="transmembrane region" description="Helical" evidence="7">
    <location>
        <begin position="68"/>
        <end position="88"/>
    </location>
</feature>
<feature type="region of interest" description="Disordered" evidence="6">
    <location>
        <begin position="283"/>
        <end position="321"/>
    </location>
</feature>
<evidence type="ECO:0000313" key="9">
    <source>
        <dbReference type="EMBL" id="TWE17288.1"/>
    </source>
</evidence>
<evidence type="ECO:0000256" key="4">
    <source>
        <dbReference type="ARBA" id="ARBA00022989"/>
    </source>
</evidence>
<keyword evidence="4 7" id="KW-1133">Transmembrane helix</keyword>
<feature type="transmembrane region" description="Helical" evidence="7">
    <location>
        <begin position="178"/>
        <end position="199"/>
    </location>
</feature>
<dbReference type="AlphaFoldDB" id="A0A561ENU0"/>
<dbReference type="GO" id="GO:0016020">
    <property type="term" value="C:membrane"/>
    <property type="evidence" value="ECO:0007669"/>
    <property type="project" value="UniProtKB-SubCell"/>
</dbReference>
<feature type="transmembrane region" description="Helical" evidence="7">
    <location>
        <begin position="94"/>
        <end position="115"/>
    </location>
</feature>
<dbReference type="InterPro" id="IPR037185">
    <property type="entry name" value="EmrE-like"/>
</dbReference>
<feature type="domain" description="EamA" evidence="8">
    <location>
        <begin position="147"/>
        <end position="281"/>
    </location>
</feature>
<feature type="transmembrane region" description="Helical" evidence="7">
    <location>
        <begin position="241"/>
        <end position="260"/>
    </location>
</feature>
<dbReference type="Proteomes" id="UP000318416">
    <property type="component" value="Unassembled WGS sequence"/>
</dbReference>
<keyword evidence="10" id="KW-1185">Reference proteome</keyword>
<sequence length="321" mass="32859">MLSTFGAKRALALTALAPLAWGSTYAVTAELLPADRPLLAGTLRALPAGLVLLAATRRLPRGDWWWRAAVLGALNIGVFFALLFIAAYRLPGGVAAVLGAIQPLLAAGLAVPLLGERVGRRALLAGLAGVLGVALVVLRATARLDVIGVLAGLAGAACMAAGTVLAKRWGRPEGVGPLVLTGWQLTAGGLMLLPVALLVEGPPPALTGMNLLGYGYLAVANTALAYWLWFQGIGRLPATSVAFLGLLSPLSAATIGWAALGQSLTALQLLGMAVALGSTLLGQRPQPSPAQAQAKEGRDTTVGDRPSLSPTEDDQSRRSRA</sequence>
<dbReference type="InterPro" id="IPR050638">
    <property type="entry name" value="AA-Vitamin_Transporters"/>
</dbReference>
<dbReference type="OrthoDB" id="5430053at2"/>
<dbReference type="EMBL" id="VIVR01000001">
    <property type="protein sequence ID" value="TWE17288.1"/>
    <property type="molecule type" value="Genomic_DNA"/>
</dbReference>
<dbReference type="InterPro" id="IPR000620">
    <property type="entry name" value="EamA_dom"/>
</dbReference>
<evidence type="ECO:0000313" key="10">
    <source>
        <dbReference type="Proteomes" id="UP000318416"/>
    </source>
</evidence>
<comment type="caution">
    <text evidence="9">The sequence shown here is derived from an EMBL/GenBank/DDBJ whole genome shotgun (WGS) entry which is preliminary data.</text>
</comment>
<evidence type="ECO:0000256" key="6">
    <source>
        <dbReference type="SAM" id="MobiDB-lite"/>
    </source>
</evidence>
<feature type="transmembrane region" description="Helical" evidence="7">
    <location>
        <begin position="122"/>
        <end position="140"/>
    </location>
</feature>
<comment type="subcellular location">
    <subcellularLocation>
        <location evidence="1">Membrane</location>
        <topology evidence="1">Multi-pass membrane protein</topology>
    </subcellularLocation>
</comment>
<dbReference type="SUPFAM" id="SSF103481">
    <property type="entry name" value="Multidrug resistance efflux transporter EmrE"/>
    <property type="match status" value="2"/>
</dbReference>
<comment type="similarity">
    <text evidence="2">Belongs to the EamA transporter family.</text>
</comment>